<dbReference type="Proteomes" id="UP000568839">
    <property type="component" value="Unassembled WGS sequence"/>
</dbReference>
<gene>
    <name evidence="2" type="ORF">HNR44_002559</name>
</gene>
<evidence type="ECO:0000256" key="1">
    <source>
        <dbReference type="SAM" id="Phobius"/>
    </source>
</evidence>
<dbReference type="AlphaFoldDB" id="A0A841PTT8"/>
<keyword evidence="1" id="KW-0812">Transmembrane</keyword>
<evidence type="ECO:0000313" key="3">
    <source>
        <dbReference type="Proteomes" id="UP000568839"/>
    </source>
</evidence>
<feature type="transmembrane region" description="Helical" evidence="1">
    <location>
        <begin position="167"/>
        <end position="191"/>
    </location>
</feature>
<evidence type="ECO:0000313" key="2">
    <source>
        <dbReference type="EMBL" id="MBB6450576.1"/>
    </source>
</evidence>
<keyword evidence="1" id="KW-0472">Membrane</keyword>
<organism evidence="2 3">
    <name type="scientific">Geomicrobium halophilum</name>
    <dbReference type="NCBI Taxonomy" id="549000"/>
    <lineage>
        <taxon>Bacteria</taxon>
        <taxon>Bacillati</taxon>
        <taxon>Bacillota</taxon>
        <taxon>Bacilli</taxon>
        <taxon>Bacillales</taxon>
        <taxon>Geomicrobium</taxon>
    </lineage>
</organism>
<feature type="transmembrane region" description="Helical" evidence="1">
    <location>
        <begin position="101"/>
        <end position="123"/>
    </location>
</feature>
<reference evidence="2 3" key="1">
    <citation type="submission" date="2020-08" db="EMBL/GenBank/DDBJ databases">
        <title>Genomic Encyclopedia of Type Strains, Phase IV (KMG-IV): sequencing the most valuable type-strain genomes for metagenomic binning, comparative biology and taxonomic classification.</title>
        <authorList>
            <person name="Goeker M."/>
        </authorList>
    </citation>
    <scope>NUCLEOTIDE SEQUENCE [LARGE SCALE GENOMIC DNA]</scope>
    <source>
        <strain evidence="2 3">DSM 21769</strain>
    </source>
</reference>
<feature type="transmembrane region" description="Helical" evidence="1">
    <location>
        <begin position="56"/>
        <end position="89"/>
    </location>
</feature>
<dbReference type="PANTHER" id="PTHR41324:SF1">
    <property type="entry name" value="DUF2232 DOMAIN-CONTAINING PROTEIN"/>
    <property type="match status" value="1"/>
</dbReference>
<dbReference type="PANTHER" id="PTHR41324">
    <property type="entry name" value="MEMBRANE PROTEIN-RELATED"/>
    <property type="match status" value="1"/>
</dbReference>
<dbReference type="Gene3D" id="1.10.1760.20">
    <property type="match status" value="1"/>
</dbReference>
<feature type="transmembrane region" description="Helical" evidence="1">
    <location>
        <begin position="242"/>
        <end position="263"/>
    </location>
</feature>
<dbReference type="InterPro" id="IPR018710">
    <property type="entry name" value="DUF2232"/>
</dbReference>
<protein>
    <submittedName>
        <fullName evidence="2">Uncharacterized protein YybS (DUF2232 family)</fullName>
    </submittedName>
</protein>
<dbReference type="Pfam" id="PF09991">
    <property type="entry name" value="DUF2232"/>
    <property type="match status" value="1"/>
</dbReference>
<proteinExistence type="predicted"/>
<keyword evidence="3" id="KW-1185">Reference proteome</keyword>
<name>A0A841PTT8_9BACL</name>
<accession>A0A841PTT8</accession>
<keyword evidence="1" id="KW-1133">Transmembrane helix</keyword>
<comment type="caution">
    <text evidence="2">The sequence shown here is derived from an EMBL/GenBank/DDBJ whole genome shotgun (WGS) entry which is preliminary data.</text>
</comment>
<dbReference type="RefSeq" id="WP_184404631.1">
    <property type="nucleotide sequence ID" value="NZ_JACHHJ010000003.1"/>
</dbReference>
<feature type="transmembrane region" description="Helical" evidence="1">
    <location>
        <begin position="212"/>
        <end position="230"/>
    </location>
</feature>
<sequence>MNQSRKVTEGAVMIALFAILMAATIYIPALWVISVWLLPMPLLIYTLRFGPKPGALVLAVSIFVSLLIGFPFSIPLVLLFAVGGYVVGFSYYQKRSAFQTLFAGSLSYIFTLWLLFVGSILILDVHPFEVLASGMEESVASAEQILTSLGQETNEEQLNMYRELIDFIPQIAPLIMIVTGAGYAFLTQAFAHPILRRLVDGQYRFPPIRLWSLPRVFLWYYLIGIILRLAVLDDQGTTMHMIVSNIVPLLEIAMIIQGASVMFQFVHVRKMTKALPILILFPGMMLPLVSTFVRILGILDIGFNLKDRIKSDKN</sequence>
<feature type="transmembrane region" description="Helical" evidence="1">
    <location>
        <begin position="275"/>
        <end position="299"/>
    </location>
</feature>
<dbReference type="EMBL" id="JACHHJ010000003">
    <property type="protein sequence ID" value="MBB6450576.1"/>
    <property type="molecule type" value="Genomic_DNA"/>
</dbReference>
<feature type="transmembrane region" description="Helical" evidence="1">
    <location>
        <begin position="12"/>
        <end position="36"/>
    </location>
</feature>